<proteinExistence type="predicted"/>
<organism evidence="1 2">
    <name type="scientific">Hymenobacter glaciei</name>
    <dbReference type="NCBI Taxonomy" id="877209"/>
    <lineage>
        <taxon>Bacteria</taxon>
        <taxon>Pseudomonadati</taxon>
        <taxon>Bacteroidota</taxon>
        <taxon>Cytophagia</taxon>
        <taxon>Cytophagales</taxon>
        <taxon>Hymenobacteraceae</taxon>
        <taxon>Hymenobacter</taxon>
    </lineage>
</organism>
<sequence length="69" mass="7318">MHQFIGQAVAEGEHLRAAVAKHGLAMAVAVFEALLPQVVGEQQKRHLVGQALAECVWLRGGIGNWSCAG</sequence>
<keyword evidence="2" id="KW-1185">Reference proteome</keyword>
<reference evidence="2" key="1">
    <citation type="journal article" date="2019" name="Int. J. Syst. Evol. Microbiol.">
        <title>The Global Catalogue of Microorganisms (GCM) 10K type strain sequencing project: providing services to taxonomists for standard genome sequencing and annotation.</title>
        <authorList>
            <consortium name="The Broad Institute Genomics Platform"/>
            <consortium name="The Broad Institute Genome Sequencing Center for Infectious Disease"/>
            <person name="Wu L."/>
            <person name="Ma J."/>
        </authorList>
    </citation>
    <scope>NUCLEOTIDE SEQUENCE [LARGE SCALE GENOMIC DNA]</scope>
    <source>
        <strain evidence="2">JCM 17225</strain>
    </source>
</reference>
<protein>
    <submittedName>
        <fullName evidence="1">Uncharacterized protein</fullName>
    </submittedName>
</protein>
<evidence type="ECO:0000313" key="2">
    <source>
        <dbReference type="Proteomes" id="UP001501469"/>
    </source>
</evidence>
<accession>A0ABP7UYN9</accession>
<gene>
    <name evidence="1" type="ORF">GCM10022409_48610</name>
</gene>
<name>A0ABP7UYN9_9BACT</name>
<evidence type="ECO:0000313" key="1">
    <source>
        <dbReference type="EMBL" id="GAA4055613.1"/>
    </source>
</evidence>
<comment type="caution">
    <text evidence="1">The sequence shown here is derived from an EMBL/GenBank/DDBJ whole genome shotgun (WGS) entry which is preliminary data.</text>
</comment>
<dbReference type="Proteomes" id="UP001501469">
    <property type="component" value="Unassembled WGS sequence"/>
</dbReference>
<dbReference type="EMBL" id="BAABDK010000035">
    <property type="protein sequence ID" value="GAA4055613.1"/>
    <property type="molecule type" value="Genomic_DNA"/>
</dbReference>